<evidence type="ECO:0008006" key="3">
    <source>
        <dbReference type="Google" id="ProtNLM"/>
    </source>
</evidence>
<dbReference type="EMBL" id="FMZO01000004">
    <property type="protein sequence ID" value="SDC90779.1"/>
    <property type="molecule type" value="Genomic_DNA"/>
</dbReference>
<dbReference type="PROSITE" id="PS51257">
    <property type="entry name" value="PROKAR_LIPOPROTEIN"/>
    <property type="match status" value="1"/>
</dbReference>
<sequence>MNKKALAIILIWTVLAGCDPGSEFRKVVQNDSKKDVWIIWYQKSVTGSITYTPIDSILVKAGSATSFFNASGTTGGYWTNGDCANPLNVDSLGAKISNESQLRLIKDVNDNSLWQYSRSGGRSKGYKIQCSLHISESDIQ</sequence>
<dbReference type="AlphaFoldDB" id="A0A1G6QEH3"/>
<keyword evidence="2" id="KW-1185">Reference proteome</keyword>
<accession>A0A1G6QEH3</accession>
<gene>
    <name evidence="1" type="ORF">SAMN04487894_104382</name>
</gene>
<name>A0A1G6QEH3_NIADE</name>
<reference evidence="2" key="1">
    <citation type="submission" date="2016-10" db="EMBL/GenBank/DDBJ databases">
        <authorList>
            <person name="Varghese N."/>
            <person name="Submissions S."/>
        </authorList>
    </citation>
    <scope>NUCLEOTIDE SEQUENCE [LARGE SCALE GENOMIC DNA]</scope>
    <source>
        <strain evidence="2">DSM 25811 / CCM 8410 / LMG 26954 / E90</strain>
    </source>
</reference>
<evidence type="ECO:0000313" key="2">
    <source>
        <dbReference type="Proteomes" id="UP000198757"/>
    </source>
</evidence>
<protein>
    <recommendedName>
        <fullName evidence="3">Lipoprotein</fullName>
    </recommendedName>
</protein>
<organism evidence="1 2">
    <name type="scientific">Niabella drilacis (strain DSM 25811 / CCM 8410 / CCUG 62505 / LMG 26954 / E90)</name>
    <dbReference type="NCBI Taxonomy" id="1285928"/>
    <lineage>
        <taxon>Bacteria</taxon>
        <taxon>Pseudomonadati</taxon>
        <taxon>Bacteroidota</taxon>
        <taxon>Chitinophagia</taxon>
        <taxon>Chitinophagales</taxon>
        <taxon>Chitinophagaceae</taxon>
        <taxon>Niabella</taxon>
    </lineage>
</organism>
<evidence type="ECO:0000313" key="1">
    <source>
        <dbReference type="EMBL" id="SDC90779.1"/>
    </source>
</evidence>
<dbReference type="Proteomes" id="UP000198757">
    <property type="component" value="Unassembled WGS sequence"/>
</dbReference>
<proteinExistence type="predicted"/>